<dbReference type="SMART" id="SM00283">
    <property type="entry name" value="MA"/>
    <property type="match status" value="1"/>
</dbReference>
<dbReference type="CDD" id="cd06225">
    <property type="entry name" value="HAMP"/>
    <property type="match status" value="1"/>
</dbReference>
<dbReference type="PRINTS" id="PR00260">
    <property type="entry name" value="CHEMTRNSDUCR"/>
</dbReference>
<dbReference type="PANTHER" id="PTHR43531:SF14">
    <property type="entry name" value="METHYL-ACCEPTING CHEMOTAXIS PROTEIN I-RELATED"/>
    <property type="match status" value="1"/>
</dbReference>
<feature type="transmembrane region" description="Helical" evidence="5">
    <location>
        <begin position="316"/>
        <end position="339"/>
    </location>
</feature>
<feature type="domain" description="HAMP" evidence="8">
    <location>
        <begin position="341"/>
        <end position="393"/>
    </location>
</feature>
<dbReference type="RefSeq" id="WP_182220474.1">
    <property type="nucleotide sequence ID" value="NZ_JACEZS010000028.1"/>
</dbReference>
<dbReference type="EMBL" id="JACEZS010000028">
    <property type="protein sequence ID" value="MBA5608302.1"/>
    <property type="molecule type" value="Genomic_DNA"/>
</dbReference>
<accession>A0A7W2ELT1</accession>
<keyword evidence="5" id="KW-0472">Membrane</keyword>
<dbReference type="InterPro" id="IPR003660">
    <property type="entry name" value="HAMP_dom"/>
</dbReference>
<reference evidence="9 10" key="1">
    <citation type="submission" date="2020-07" db="EMBL/GenBank/DDBJ databases">
        <title>Novel species isolated from subtropical streams in China.</title>
        <authorList>
            <person name="Lu H."/>
        </authorList>
    </citation>
    <scope>NUCLEOTIDE SEQUENCE [LARGE SCALE GENOMIC DNA]</scope>
    <source>
        <strain evidence="9 10">FT3S</strain>
    </source>
</reference>
<protein>
    <submittedName>
        <fullName evidence="9">Nitrate- and nitrite sensing domain-containing protein</fullName>
    </submittedName>
</protein>
<dbReference type="Proteomes" id="UP000566711">
    <property type="component" value="Unassembled WGS sequence"/>
</dbReference>
<dbReference type="SMART" id="SM00304">
    <property type="entry name" value="HAMP"/>
    <property type="match status" value="1"/>
</dbReference>
<dbReference type="InterPro" id="IPR004090">
    <property type="entry name" value="Chemotax_Me-accpt_rcpt"/>
</dbReference>
<evidence type="ECO:0000256" key="5">
    <source>
        <dbReference type="SAM" id="Phobius"/>
    </source>
</evidence>
<dbReference type="AlphaFoldDB" id="A0A7W2ELT1"/>
<evidence type="ECO:0000256" key="4">
    <source>
        <dbReference type="PROSITE-ProRule" id="PRU00284"/>
    </source>
</evidence>
<dbReference type="CDD" id="cd11386">
    <property type="entry name" value="MCP_signal"/>
    <property type="match status" value="1"/>
</dbReference>
<dbReference type="InterPro" id="IPR000727">
    <property type="entry name" value="T_SNARE_dom"/>
</dbReference>
<dbReference type="Pfam" id="PF08376">
    <property type="entry name" value="NIT"/>
    <property type="match status" value="1"/>
</dbReference>
<evidence type="ECO:0000313" key="10">
    <source>
        <dbReference type="Proteomes" id="UP000566711"/>
    </source>
</evidence>
<feature type="transmembrane region" description="Helical" evidence="5">
    <location>
        <begin position="16"/>
        <end position="35"/>
    </location>
</feature>
<dbReference type="FunFam" id="1.10.287.950:FF:000001">
    <property type="entry name" value="Methyl-accepting chemotaxis sensory transducer"/>
    <property type="match status" value="1"/>
</dbReference>
<keyword evidence="4" id="KW-0807">Transducer</keyword>
<dbReference type="PROSITE" id="PS50111">
    <property type="entry name" value="CHEMOTAXIS_TRANSDUC_2"/>
    <property type="match status" value="1"/>
</dbReference>
<evidence type="ECO:0000256" key="3">
    <source>
        <dbReference type="ARBA" id="ARBA00029447"/>
    </source>
</evidence>
<keyword evidence="5" id="KW-0812">Transmembrane</keyword>
<dbReference type="PROSITE" id="PS50885">
    <property type="entry name" value="HAMP"/>
    <property type="match status" value="1"/>
</dbReference>
<feature type="domain" description="T-SNARE coiled-coil homology" evidence="7">
    <location>
        <begin position="389"/>
        <end position="451"/>
    </location>
</feature>
<dbReference type="Pfam" id="PF00015">
    <property type="entry name" value="MCPsignal"/>
    <property type="match status" value="1"/>
</dbReference>
<dbReference type="PROSITE" id="PS50192">
    <property type="entry name" value="T_SNARE"/>
    <property type="match status" value="1"/>
</dbReference>
<dbReference type="GO" id="GO:0005886">
    <property type="term" value="C:plasma membrane"/>
    <property type="evidence" value="ECO:0007669"/>
    <property type="project" value="TreeGrafter"/>
</dbReference>
<dbReference type="PANTHER" id="PTHR43531">
    <property type="entry name" value="PROTEIN ICFG"/>
    <property type="match status" value="1"/>
</dbReference>
<organism evidence="9 10">
    <name type="scientific">Rugamonas fusca</name>
    <dbReference type="NCBI Taxonomy" id="2758568"/>
    <lineage>
        <taxon>Bacteria</taxon>
        <taxon>Pseudomonadati</taxon>
        <taxon>Pseudomonadota</taxon>
        <taxon>Betaproteobacteria</taxon>
        <taxon>Burkholderiales</taxon>
        <taxon>Oxalobacteraceae</taxon>
        <taxon>Telluria group</taxon>
        <taxon>Rugamonas</taxon>
    </lineage>
</organism>
<sequence length="679" mass="72018">MNVFSLVDRLRLPHKFLILSVIAVVLAAIPSYFYLREAAKSLDAYVAEQDGLPRVADVLKTIQLTQQHRGLSALYLGQVAGVEGKRQAKQDEADRQYARVDAFVKTIDDKGVTAAWEEARADWERLRAGVAGRTLTVPQSFAAHTALVPKLLKVNDLVGDYYGLSLDPDKDSYQLIQSTYYQLPYLTEELGKTRALGAGLLARHEATAEERARLAGYIGRVNDRQAQAQTAYAKAAAANPAIEAALGAAMREAVSAGDAFTKVAEDEVVQAETLHYSPEQYVDLATRTIDLQFKVNEQAAAAIAAMIKDKIADFHVTRWIMMGSMLGLLALAGAVAWLISRSVTVPLQNAVTVAQSVARGDLVSEFDVGAPNEVGQMLRALKHMNDSLRTIVRDVRASIDNIGAATRDIASGNADVSARLEAQASSLEETASSMEQLTSTVRQNTDHARQANALVVNASTVATRGGEVVSQVVQTMGEINASSHRIVDIIATIDGIAFQTNILALNAAVEAARAGEQGRGFAVVASEVRNLAQRSGAAAREIKELIGQSVEKVDAGNRLADRAGQAMGEIVGSVERITAIMGEIATASAEQGSGIEQVNQAVTQMDDMTQQNAALVEQTAAASASLQEQAESLIASMSVFRLDDGGPSASAGAAAPARATATTARAVVAVAGRQALSRS</sequence>
<keyword evidence="2" id="KW-0488">Methylation</keyword>
<dbReference type="GO" id="GO:0004888">
    <property type="term" value="F:transmembrane signaling receptor activity"/>
    <property type="evidence" value="ECO:0007669"/>
    <property type="project" value="InterPro"/>
</dbReference>
<evidence type="ECO:0000259" key="6">
    <source>
        <dbReference type="PROSITE" id="PS50111"/>
    </source>
</evidence>
<evidence type="ECO:0000256" key="2">
    <source>
        <dbReference type="ARBA" id="ARBA00022481"/>
    </source>
</evidence>
<comment type="caution">
    <text evidence="9">The sequence shown here is derived from an EMBL/GenBank/DDBJ whole genome shotgun (WGS) entry which is preliminary data.</text>
</comment>
<dbReference type="SUPFAM" id="SSF58104">
    <property type="entry name" value="Methyl-accepting chemotaxis protein (MCP) signaling domain"/>
    <property type="match status" value="1"/>
</dbReference>
<dbReference type="InterPro" id="IPR051310">
    <property type="entry name" value="MCP_chemotaxis"/>
</dbReference>
<evidence type="ECO:0000313" key="9">
    <source>
        <dbReference type="EMBL" id="MBA5608302.1"/>
    </source>
</evidence>
<feature type="domain" description="Methyl-accepting transducer" evidence="6">
    <location>
        <begin position="398"/>
        <end position="627"/>
    </location>
</feature>
<dbReference type="InterPro" id="IPR013587">
    <property type="entry name" value="Nitrate/nitrite_sensing"/>
</dbReference>
<keyword evidence="10" id="KW-1185">Reference proteome</keyword>
<dbReference type="InterPro" id="IPR004089">
    <property type="entry name" value="MCPsignal_dom"/>
</dbReference>
<dbReference type="Gene3D" id="1.10.287.950">
    <property type="entry name" value="Methyl-accepting chemotaxis protein"/>
    <property type="match status" value="1"/>
</dbReference>
<evidence type="ECO:0000259" key="8">
    <source>
        <dbReference type="PROSITE" id="PS50885"/>
    </source>
</evidence>
<dbReference type="Pfam" id="PF00672">
    <property type="entry name" value="HAMP"/>
    <property type="match status" value="1"/>
</dbReference>
<gene>
    <name evidence="9" type="ORF">H3H36_23410</name>
</gene>
<dbReference type="GO" id="GO:0006935">
    <property type="term" value="P:chemotaxis"/>
    <property type="evidence" value="ECO:0007669"/>
    <property type="project" value="InterPro"/>
</dbReference>
<evidence type="ECO:0000259" key="7">
    <source>
        <dbReference type="PROSITE" id="PS50192"/>
    </source>
</evidence>
<comment type="subcellular location">
    <subcellularLocation>
        <location evidence="1">Membrane</location>
    </subcellularLocation>
</comment>
<evidence type="ECO:0000256" key="1">
    <source>
        <dbReference type="ARBA" id="ARBA00004370"/>
    </source>
</evidence>
<dbReference type="GO" id="GO:0007165">
    <property type="term" value="P:signal transduction"/>
    <property type="evidence" value="ECO:0007669"/>
    <property type="project" value="UniProtKB-KW"/>
</dbReference>
<proteinExistence type="inferred from homology"/>
<name>A0A7W2ELT1_9BURK</name>
<keyword evidence="5" id="KW-1133">Transmembrane helix</keyword>
<comment type="similarity">
    <text evidence="3">Belongs to the methyl-accepting chemotaxis (MCP) protein family.</text>
</comment>